<dbReference type="KEGG" id="naq:D0T90_09000"/>
<name>A0A5P3MSK3_NEIAN</name>
<dbReference type="Proteomes" id="UP000325536">
    <property type="component" value="Chromosome"/>
</dbReference>
<accession>A0A5P3MSK3</accession>
<evidence type="ECO:0000313" key="1">
    <source>
        <dbReference type="EMBL" id="QEY24582.1"/>
    </source>
</evidence>
<gene>
    <name evidence="1" type="ORF">D0T90_09000</name>
</gene>
<reference evidence="1 2" key="1">
    <citation type="submission" date="2018-08" db="EMBL/GenBank/DDBJ databases">
        <title>Neisseria animalis ATCC 49930 complete genome.</title>
        <authorList>
            <person name="Veseli I.A."/>
            <person name="Mascarenhas dos Santos A.C."/>
            <person name="Buttler R."/>
            <person name="Pombert J.-F."/>
        </authorList>
    </citation>
    <scope>NUCLEOTIDE SEQUENCE [LARGE SCALE GENOMIC DNA]</scope>
    <source>
        <strain evidence="1 2">ATCC 49930</strain>
    </source>
</reference>
<evidence type="ECO:0000313" key="2">
    <source>
        <dbReference type="Proteomes" id="UP000325536"/>
    </source>
</evidence>
<proteinExistence type="predicted"/>
<organism evidence="1 2">
    <name type="scientific">Neisseria animalis</name>
    <dbReference type="NCBI Taxonomy" id="492"/>
    <lineage>
        <taxon>Bacteria</taxon>
        <taxon>Pseudomonadati</taxon>
        <taxon>Pseudomonadota</taxon>
        <taxon>Betaproteobacteria</taxon>
        <taxon>Neisseriales</taxon>
        <taxon>Neisseriaceae</taxon>
        <taxon>Neisseria</taxon>
    </lineage>
</organism>
<keyword evidence="2" id="KW-1185">Reference proteome</keyword>
<sequence>MQILSRWAVGEQFIFIQNRNDTALPQALDDAEQCRIIFIFLERYFIGFENKKRPSANLHTVS</sequence>
<dbReference type="EMBL" id="CP031699">
    <property type="protein sequence ID" value="QEY24582.1"/>
    <property type="molecule type" value="Genomic_DNA"/>
</dbReference>
<dbReference type="AlphaFoldDB" id="A0A5P3MSK3"/>
<protein>
    <submittedName>
        <fullName evidence="1">Uncharacterized protein</fullName>
    </submittedName>
</protein>